<dbReference type="Pfam" id="PF07883">
    <property type="entry name" value="Cupin_2"/>
    <property type="match status" value="1"/>
</dbReference>
<evidence type="ECO:0000313" key="4">
    <source>
        <dbReference type="Proteomes" id="UP000306196"/>
    </source>
</evidence>
<dbReference type="InterPro" id="IPR050807">
    <property type="entry name" value="TransReg_Diox_bact_type"/>
</dbReference>
<keyword evidence="1" id="KW-0238">DNA-binding</keyword>
<dbReference type="PROSITE" id="PS50943">
    <property type="entry name" value="HTH_CROC1"/>
    <property type="match status" value="1"/>
</dbReference>
<dbReference type="GO" id="GO:0003700">
    <property type="term" value="F:DNA-binding transcription factor activity"/>
    <property type="evidence" value="ECO:0007669"/>
    <property type="project" value="TreeGrafter"/>
</dbReference>
<organism evidence="3 4">
    <name type="scientific">Phragmitibacter flavus</name>
    <dbReference type="NCBI Taxonomy" id="2576071"/>
    <lineage>
        <taxon>Bacteria</taxon>
        <taxon>Pseudomonadati</taxon>
        <taxon>Verrucomicrobiota</taxon>
        <taxon>Verrucomicrobiia</taxon>
        <taxon>Verrucomicrobiales</taxon>
        <taxon>Verrucomicrobiaceae</taxon>
        <taxon>Phragmitibacter</taxon>
    </lineage>
</organism>
<sequence length="195" mass="21747">MAKVTESVEEQIGQRIRALRSERNVTLDQLAVEVKLTKGQLSKIENGKVSSPVSTLTRIASALGAQVGTLFNFSDQESRAVMVRKEDRKEIAGRGSKLGHSYESLAFGLPFEKDFETYLMTIEEKKINPAKNIFKHPGHEFLYLLEGNMVYRHGSKSFSMRPGDSLFFDGTIEHGPVSVTGTPVRFLSIISNPRN</sequence>
<dbReference type="InterPro" id="IPR001387">
    <property type="entry name" value="Cro/C1-type_HTH"/>
</dbReference>
<accession>A0A5R8KHL4</accession>
<dbReference type="EMBL" id="VAUV01000004">
    <property type="protein sequence ID" value="TLD71757.1"/>
    <property type="molecule type" value="Genomic_DNA"/>
</dbReference>
<dbReference type="InterPro" id="IPR014710">
    <property type="entry name" value="RmlC-like_jellyroll"/>
</dbReference>
<dbReference type="InterPro" id="IPR010982">
    <property type="entry name" value="Lambda_DNA-bd_dom_sf"/>
</dbReference>
<evidence type="ECO:0000259" key="2">
    <source>
        <dbReference type="PROSITE" id="PS50943"/>
    </source>
</evidence>
<dbReference type="GO" id="GO:0003677">
    <property type="term" value="F:DNA binding"/>
    <property type="evidence" value="ECO:0007669"/>
    <property type="project" value="UniProtKB-KW"/>
</dbReference>
<proteinExistence type="predicted"/>
<dbReference type="SUPFAM" id="SSF47413">
    <property type="entry name" value="lambda repressor-like DNA-binding domains"/>
    <property type="match status" value="1"/>
</dbReference>
<dbReference type="PANTHER" id="PTHR46797">
    <property type="entry name" value="HTH-TYPE TRANSCRIPTIONAL REGULATOR"/>
    <property type="match status" value="1"/>
</dbReference>
<dbReference type="InterPro" id="IPR013096">
    <property type="entry name" value="Cupin_2"/>
</dbReference>
<keyword evidence="4" id="KW-1185">Reference proteome</keyword>
<dbReference type="RefSeq" id="WP_138085351.1">
    <property type="nucleotide sequence ID" value="NZ_VAUV01000004.1"/>
</dbReference>
<dbReference type="InterPro" id="IPR011051">
    <property type="entry name" value="RmlC_Cupin_sf"/>
</dbReference>
<comment type="caution">
    <text evidence="3">The sequence shown here is derived from an EMBL/GenBank/DDBJ whole genome shotgun (WGS) entry which is preliminary data.</text>
</comment>
<name>A0A5R8KHL4_9BACT</name>
<protein>
    <submittedName>
        <fullName evidence="3">Cupin domain-containing protein</fullName>
    </submittedName>
</protein>
<dbReference type="CDD" id="cd02209">
    <property type="entry name" value="cupin_XRE_C"/>
    <property type="match status" value="1"/>
</dbReference>
<dbReference type="SUPFAM" id="SSF51182">
    <property type="entry name" value="RmlC-like cupins"/>
    <property type="match status" value="1"/>
</dbReference>
<evidence type="ECO:0000256" key="1">
    <source>
        <dbReference type="ARBA" id="ARBA00023125"/>
    </source>
</evidence>
<dbReference type="Gene3D" id="1.10.260.40">
    <property type="entry name" value="lambda repressor-like DNA-binding domains"/>
    <property type="match status" value="1"/>
</dbReference>
<dbReference type="SMART" id="SM00530">
    <property type="entry name" value="HTH_XRE"/>
    <property type="match status" value="1"/>
</dbReference>
<dbReference type="GO" id="GO:0005829">
    <property type="term" value="C:cytosol"/>
    <property type="evidence" value="ECO:0007669"/>
    <property type="project" value="TreeGrafter"/>
</dbReference>
<gene>
    <name evidence="3" type="ORF">FEM03_06360</name>
</gene>
<dbReference type="OrthoDB" id="9814553at2"/>
<dbReference type="Proteomes" id="UP000306196">
    <property type="component" value="Unassembled WGS sequence"/>
</dbReference>
<dbReference type="CDD" id="cd00093">
    <property type="entry name" value="HTH_XRE"/>
    <property type="match status" value="1"/>
</dbReference>
<dbReference type="PANTHER" id="PTHR46797:SF1">
    <property type="entry name" value="METHYLPHOSPHONATE SYNTHASE"/>
    <property type="match status" value="1"/>
</dbReference>
<evidence type="ECO:0000313" key="3">
    <source>
        <dbReference type="EMBL" id="TLD71757.1"/>
    </source>
</evidence>
<dbReference type="Pfam" id="PF13560">
    <property type="entry name" value="HTH_31"/>
    <property type="match status" value="1"/>
</dbReference>
<dbReference type="Gene3D" id="2.60.120.10">
    <property type="entry name" value="Jelly Rolls"/>
    <property type="match status" value="1"/>
</dbReference>
<dbReference type="AlphaFoldDB" id="A0A5R8KHL4"/>
<reference evidence="3 4" key="1">
    <citation type="submission" date="2019-05" db="EMBL/GenBank/DDBJ databases">
        <title>Verrucobacter flavum gen. nov., sp. nov. a new member of the family Verrucomicrobiaceae.</title>
        <authorList>
            <person name="Szuroczki S."/>
            <person name="Abbaszade G."/>
            <person name="Szabo A."/>
            <person name="Felfoldi T."/>
            <person name="Schumann P."/>
            <person name="Boka K."/>
            <person name="Keki Z."/>
            <person name="Toumi M."/>
            <person name="Toth E."/>
        </authorList>
    </citation>
    <scope>NUCLEOTIDE SEQUENCE [LARGE SCALE GENOMIC DNA]</scope>
    <source>
        <strain evidence="3 4">MG-N-17</strain>
    </source>
</reference>
<feature type="domain" description="HTH cro/C1-type" evidence="2">
    <location>
        <begin position="16"/>
        <end position="70"/>
    </location>
</feature>